<evidence type="ECO:0000256" key="8">
    <source>
        <dbReference type="SAM" id="Phobius"/>
    </source>
</evidence>
<keyword evidence="4 8" id="KW-0812">Transmembrane</keyword>
<feature type="transmembrane region" description="Helical" evidence="8">
    <location>
        <begin position="61"/>
        <end position="80"/>
    </location>
</feature>
<feature type="transmembrane region" description="Helical" evidence="8">
    <location>
        <begin position="164"/>
        <end position="182"/>
    </location>
</feature>
<dbReference type="PANTHER" id="PTHR47371:SF3">
    <property type="entry name" value="PHOSPHOGLYCEROL TRANSFERASE I"/>
    <property type="match status" value="1"/>
</dbReference>
<evidence type="ECO:0000256" key="3">
    <source>
        <dbReference type="ARBA" id="ARBA00022475"/>
    </source>
</evidence>
<dbReference type="Gene3D" id="3.40.720.10">
    <property type="entry name" value="Alkaline Phosphatase, subunit A"/>
    <property type="match status" value="1"/>
</dbReference>
<evidence type="ECO:0000313" key="10">
    <source>
        <dbReference type="EMBL" id="WNQ10952.1"/>
    </source>
</evidence>
<dbReference type="RefSeq" id="WP_315604728.1">
    <property type="nucleotide sequence ID" value="NZ_CP130318.1"/>
</dbReference>
<dbReference type="Proteomes" id="UP001305702">
    <property type="component" value="Chromosome"/>
</dbReference>
<name>A0AA96LG85_9BACL</name>
<protein>
    <submittedName>
        <fullName evidence="10">LTA synthase family protein</fullName>
    </submittedName>
</protein>
<dbReference type="InterPro" id="IPR050448">
    <property type="entry name" value="OpgB/LTA_synthase_biosynth"/>
</dbReference>
<evidence type="ECO:0000256" key="6">
    <source>
        <dbReference type="ARBA" id="ARBA00023136"/>
    </source>
</evidence>
<keyword evidence="3" id="KW-1003">Cell membrane</keyword>
<keyword evidence="6 8" id="KW-0472">Membrane</keyword>
<feature type="domain" description="Sulfatase N-terminal" evidence="9">
    <location>
        <begin position="265"/>
        <end position="564"/>
    </location>
</feature>
<sequence length="660" mass="73758">MRYFKRRKPWDKRDSWSFGAKYGFMAGALLLLPLLLVFGIELIQRGSVHETWSWVYANPKLYELNALLTLFVFAFFYGLIGSLLPSAAVTTLLMSIFALISFFKTKLIGEPFFPWDILLNKEGGNIIPLVTGKEALKRLAVVFAVVAGLFLLRLKLPRFRVPIAGRLALVALSLFSLYSFGLRSPWAGNMINRAGVNEIPWNQQENYGNNGTALAFTMNVKNSIVPKPDNYGESTIADLASQITGTKAEAKAAAAPADPFGGKKPNVIFIMNEAFWDPTLLPGVTYSEDPVPTIHQLQKESTSGYLLSPQFGGGTSNVEFEVLTGNSMSFLPAGSVPYEQYVNKPTPSLASYFDSQGYKSMGIHSYDGWFWNRNNVYKQLGFETFKSKEHFDNPEYAGPFISDAEVSRNIIKEVDSTDRSMFIYAVTMQNHGGYDGDRYPGGNPIKAQGNLTPDAKQILENYTHGARDADQSLKMLIDHFQQSDEPTVIVFYGDHLPMLGMDYDVYKQGGFIPTSNTEQWTDEENRKMHSVPFVVWSNVNLPTKQYPALSDAFLGANMLDLMGMEAPAPFRYNLEFSKQFPGLLRNLVIDGQGNLHKNVPETLQAQVNQFRDLQYDNLFGKRYLAKFLDQEFLNKESLPNYNAEFGGTPPSGQSKGKGAS</sequence>
<dbReference type="PANTHER" id="PTHR47371">
    <property type="entry name" value="LIPOTEICHOIC ACID SYNTHASE"/>
    <property type="match status" value="1"/>
</dbReference>
<dbReference type="SUPFAM" id="SSF53649">
    <property type="entry name" value="Alkaline phosphatase-like"/>
    <property type="match status" value="1"/>
</dbReference>
<evidence type="ECO:0000256" key="2">
    <source>
        <dbReference type="ARBA" id="ARBA00004936"/>
    </source>
</evidence>
<dbReference type="CDD" id="cd16015">
    <property type="entry name" value="LTA_synthase"/>
    <property type="match status" value="1"/>
</dbReference>
<evidence type="ECO:0000313" key="11">
    <source>
        <dbReference type="Proteomes" id="UP001305702"/>
    </source>
</evidence>
<feature type="transmembrane region" description="Helical" evidence="8">
    <location>
        <begin position="135"/>
        <end position="152"/>
    </location>
</feature>
<evidence type="ECO:0000259" key="9">
    <source>
        <dbReference type="Pfam" id="PF00884"/>
    </source>
</evidence>
<dbReference type="EMBL" id="CP130318">
    <property type="protein sequence ID" value="WNQ10952.1"/>
    <property type="molecule type" value="Genomic_DNA"/>
</dbReference>
<dbReference type="InterPro" id="IPR000917">
    <property type="entry name" value="Sulfatase_N"/>
</dbReference>
<gene>
    <name evidence="10" type="ORF">MJA45_25605</name>
</gene>
<evidence type="ECO:0000256" key="5">
    <source>
        <dbReference type="ARBA" id="ARBA00022989"/>
    </source>
</evidence>
<keyword evidence="11" id="KW-1185">Reference proteome</keyword>
<proteinExistence type="predicted"/>
<dbReference type="KEGG" id="paun:MJA45_25605"/>
<reference evidence="10 11" key="1">
    <citation type="submission" date="2022-02" db="EMBL/GenBank/DDBJ databases">
        <title>Paenibacillus sp. MBLB1776 Whole Genome Shotgun Sequencing.</title>
        <authorList>
            <person name="Hwang C.Y."/>
            <person name="Cho E.-S."/>
            <person name="Seo M.-J."/>
        </authorList>
    </citation>
    <scope>NUCLEOTIDE SEQUENCE [LARGE SCALE GENOMIC DNA]</scope>
    <source>
        <strain evidence="10 11">MBLB1776</strain>
    </source>
</reference>
<accession>A0AA96LG85</accession>
<dbReference type="InterPro" id="IPR017850">
    <property type="entry name" value="Alkaline_phosphatase_core_sf"/>
</dbReference>
<keyword evidence="5 8" id="KW-1133">Transmembrane helix</keyword>
<evidence type="ECO:0000256" key="7">
    <source>
        <dbReference type="SAM" id="MobiDB-lite"/>
    </source>
</evidence>
<comment type="subcellular location">
    <subcellularLocation>
        <location evidence="1">Cell membrane</location>
        <topology evidence="1">Multi-pass membrane protein</topology>
    </subcellularLocation>
</comment>
<dbReference type="Pfam" id="PF00884">
    <property type="entry name" value="Sulfatase"/>
    <property type="match status" value="1"/>
</dbReference>
<dbReference type="GO" id="GO:0005886">
    <property type="term" value="C:plasma membrane"/>
    <property type="evidence" value="ECO:0007669"/>
    <property type="project" value="UniProtKB-SubCell"/>
</dbReference>
<evidence type="ECO:0000256" key="4">
    <source>
        <dbReference type="ARBA" id="ARBA00022692"/>
    </source>
</evidence>
<evidence type="ECO:0000256" key="1">
    <source>
        <dbReference type="ARBA" id="ARBA00004651"/>
    </source>
</evidence>
<feature type="region of interest" description="Disordered" evidence="7">
    <location>
        <begin position="640"/>
        <end position="660"/>
    </location>
</feature>
<comment type="pathway">
    <text evidence="2">Cell wall biogenesis; lipoteichoic acid biosynthesis.</text>
</comment>
<dbReference type="AlphaFoldDB" id="A0AA96LG85"/>
<organism evidence="10 11">
    <name type="scientific">Paenibacillus aurantius</name>
    <dbReference type="NCBI Taxonomy" id="2918900"/>
    <lineage>
        <taxon>Bacteria</taxon>
        <taxon>Bacillati</taxon>
        <taxon>Bacillota</taxon>
        <taxon>Bacilli</taxon>
        <taxon>Bacillales</taxon>
        <taxon>Paenibacillaceae</taxon>
        <taxon>Paenibacillus</taxon>
    </lineage>
</organism>